<comment type="caution">
    <text evidence="8">The sequence shown here is derived from an EMBL/GenBank/DDBJ whole genome shotgun (WGS) entry which is preliminary data.</text>
</comment>
<dbReference type="EMBL" id="JACXAI010000008">
    <property type="protein sequence ID" value="MBD1380337.1"/>
    <property type="molecule type" value="Genomic_DNA"/>
</dbReference>
<dbReference type="Proteomes" id="UP000626844">
    <property type="component" value="Unassembled WGS sequence"/>
</dbReference>
<comment type="function">
    <text evidence="6">Sigma factors are initiation factors that promote the attachment of RNA polymerase to specific initiation sites and are then released.</text>
</comment>
<organism evidence="8 9">
    <name type="scientific">Metabacillus arenae</name>
    <dbReference type="NCBI Taxonomy" id="2771434"/>
    <lineage>
        <taxon>Bacteria</taxon>
        <taxon>Bacillati</taxon>
        <taxon>Bacillota</taxon>
        <taxon>Bacilli</taxon>
        <taxon>Bacillales</taxon>
        <taxon>Bacillaceae</taxon>
        <taxon>Metabacillus</taxon>
    </lineage>
</organism>
<sequence length="251" mass="29300">MKPVLSLLFNIRKKKQTLEDTVILIQKGDLHLQNQLIDQYKPFVAKTVSSVCKRYIDERDDEFSIGLIAFNEAIEKYSPEKGNSLLAFAELIIKRKVIDYIRKEARNSQTINIDLQEHEENEASQSKIEANLSVDEYQRLIEQEQRREEILFFQGVLTEFGLSFAELVENSPKHMDARQNAIEVAKILVENKELRTVLFQKKQLPVKKLEKQVKVSRKTIERNRKYIIAMSIILVGDYVYLKDYIKGVLHS</sequence>
<dbReference type="InterPro" id="IPR007627">
    <property type="entry name" value="RNA_pol_sigma70_r2"/>
</dbReference>
<dbReference type="HAMAP" id="MF_02064">
    <property type="entry name" value="Sigma70_SigI"/>
    <property type="match status" value="1"/>
</dbReference>
<keyword evidence="2 6" id="KW-0805">Transcription regulation</keyword>
<keyword evidence="6" id="KW-0346">Stress response</keyword>
<comment type="subcellular location">
    <subcellularLocation>
        <location evidence="6">Cytoplasm</location>
    </subcellularLocation>
</comment>
<protein>
    <recommendedName>
        <fullName evidence="6">RNA polymerase sigma factor SigI</fullName>
    </recommendedName>
</protein>
<reference evidence="8" key="1">
    <citation type="submission" date="2020-09" db="EMBL/GenBank/DDBJ databases">
        <title>A novel bacterium of genus Bacillus, isolated from South China Sea.</title>
        <authorList>
            <person name="Huang H."/>
            <person name="Mo K."/>
            <person name="Hu Y."/>
        </authorList>
    </citation>
    <scope>NUCLEOTIDE SEQUENCE</scope>
    <source>
        <strain evidence="8">IB182487</strain>
    </source>
</reference>
<dbReference type="InterPro" id="IPR013325">
    <property type="entry name" value="RNA_pol_sigma_r2"/>
</dbReference>
<dbReference type="InterPro" id="IPR014244">
    <property type="entry name" value="RNA_pol_sigma-I"/>
</dbReference>
<keyword evidence="3 6" id="KW-0731">Sigma factor</keyword>
<dbReference type="GO" id="GO:0006352">
    <property type="term" value="P:DNA-templated transcription initiation"/>
    <property type="evidence" value="ECO:0007669"/>
    <property type="project" value="UniProtKB-UniRule"/>
</dbReference>
<dbReference type="InterPro" id="IPR014284">
    <property type="entry name" value="RNA_pol_sigma-70_dom"/>
</dbReference>
<evidence type="ECO:0000256" key="5">
    <source>
        <dbReference type="ARBA" id="ARBA00023163"/>
    </source>
</evidence>
<dbReference type="GO" id="GO:0003677">
    <property type="term" value="F:DNA binding"/>
    <property type="evidence" value="ECO:0007669"/>
    <property type="project" value="UniProtKB-UniRule"/>
</dbReference>
<dbReference type="NCBIfam" id="NF006172">
    <property type="entry name" value="PRK08311.1-3"/>
    <property type="match status" value="1"/>
</dbReference>
<name>A0A926NLQ2_9BACI</name>
<dbReference type="GO" id="GO:0005737">
    <property type="term" value="C:cytoplasm"/>
    <property type="evidence" value="ECO:0007669"/>
    <property type="project" value="UniProtKB-SubCell"/>
</dbReference>
<accession>A0A926NLQ2</accession>
<dbReference type="SUPFAM" id="SSF88946">
    <property type="entry name" value="Sigma2 domain of RNA polymerase sigma factors"/>
    <property type="match status" value="1"/>
</dbReference>
<dbReference type="PANTHER" id="PTHR30385">
    <property type="entry name" value="SIGMA FACTOR F FLAGELLAR"/>
    <property type="match status" value="1"/>
</dbReference>
<dbReference type="PIRSF" id="PIRSF038953">
    <property type="entry name" value="SigI"/>
    <property type="match status" value="1"/>
</dbReference>
<evidence type="ECO:0000256" key="4">
    <source>
        <dbReference type="ARBA" id="ARBA00023125"/>
    </source>
</evidence>
<dbReference type="GO" id="GO:0016987">
    <property type="term" value="F:sigma factor activity"/>
    <property type="evidence" value="ECO:0007669"/>
    <property type="project" value="UniProtKB-UniRule"/>
</dbReference>
<comment type="subunit">
    <text evidence="6">Interacts with RsgI.</text>
</comment>
<proteinExistence type="inferred from homology"/>
<evidence type="ECO:0000313" key="9">
    <source>
        <dbReference type="Proteomes" id="UP000626844"/>
    </source>
</evidence>
<keyword evidence="9" id="KW-1185">Reference proteome</keyword>
<evidence type="ECO:0000313" key="8">
    <source>
        <dbReference type="EMBL" id="MBD1380337.1"/>
    </source>
</evidence>
<feature type="domain" description="RNA polymerase sigma-70 region 2" evidence="7">
    <location>
        <begin position="36"/>
        <end position="106"/>
    </location>
</feature>
<keyword evidence="5 6" id="KW-0804">Transcription</keyword>
<dbReference type="NCBIfam" id="TIGR02895">
    <property type="entry name" value="spore_sigI"/>
    <property type="match status" value="1"/>
</dbReference>
<evidence type="ECO:0000256" key="2">
    <source>
        <dbReference type="ARBA" id="ARBA00023015"/>
    </source>
</evidence>
<dbReference type="AlphaFoldDB" id="A0A926NLQ2"/>
<keyword evidence="4 6" id="KW-0238">DNA-binding</keyword>
<comment type="similarity">
    <text evidence="6">Belongs to the sigma-70 factor family. SigI subfamily.</text>
</comment>
<feature type="short sequence motif" description="Polymerase core binding" evidence="6">
    <location>
        <begin position="61"/>
        <end position="74"/>
    </location>
</feature>
<evidence type="ECO:0000256" key="3">
    <source>
        <dbReference type="ARBA" id="ARBA00023082"/>
    </source>
</evidence>
<dbReference type="RefSeq" id="WP_191157862.1">
    <property type="nucleotide sequence ID" value="NZ_JACXAI010000008.1"/>
</dbReference>
<feature type="DNA-binding region" description="H-T-H motif" evidence="6">
    <location>
        <begin position="206"/>
        <end position="225"/>
    </location>
</feature>
<dbReference type="PANTHER" id="PTHR30385:SF6">
    <property type="entry name" value="RNA POLYMERASE SIGMA FACTOR SIGI"/>
    <property type="match status" value="1"/>
</dbReference>
<evidence type="ECO:0000256" key="6">
    <source>
        <dbReference type="HAMAP-Rule" id="MF_02064"/>
    </source>
</evidence>
<keyword evidence="1 6" id="KW-0963">Cytoplasm</keyword>
<dbReference type="NCBIfam" id="TIGR02937">
    <property type="entry name" value="sigma70-ECF"/>
    <property type="match status" value="1"/>
</dbReference>
<evidence type="ECO:0000259" key="7">
    <source>
        <dbReference type="Pfam" id="PF04542"/>
    </source>
</evidence>
<gene>
    <name evidence="6 8" type="primary">sigI</name>
    <name evidence="8" type="ORF">IC621_08850</name>
</gene>
<dbReference type="Pfam" id="PF04542">
    <property type="entry name" value="Sigma70_r2"/>
    <property type="match status" value="1"/>
</dbReference>
<comment type="activity regulation">
    <text evidence="6">Negatively regulated by the anti-sigma-I factor RsgI.</text>
</comment>
<dbReference type="Gene3D" id="1.10.1740.10">
    <property type="match status" value="1"/>
</dbReference>
<evidence type="ECO:0000256" key="1">
    <source>
        <dbReference type="ARBA" id="ARBA00022490"/>
    </source>
</evidence>